<dbReference type="InterPro" id="IPR029044">
    <property type="entry name" value="Nucleotide-diphossugar_trans"/>
</dbReference>
<dbReference type="EMBL" id="UFTJ01000003">
    <property type="protein sequence ID" value="SUV52961.1"/>
    <property type="molecule type" value="Genomic_DNA"/>
</dbReference>
<keyword evidence="2" id="KW-0328">Glycosyltransferase</keyword>
<dbReference type="Gene3D" id="3.90.550.10">
    <property type="entry name" value="Spore Coat Polysaccharide Biosynthesis Protein SpsA, Chain A"/>
    <property type="match status" value="1"/>
</dbReference>
<keyword evidence="3" id="KW-0808">Transferase</keyword>
<accession>A0A380ZUD5</accession>
<reference evidence="5 6" key="1">
    <citation type="submission" date="2018-06" db="EMBL/GenBank/DDBJ databases">
        <authorList>
            <consortium name="Pathogen Informatics"/>
            <person name="Doyle S."/>
        </authorList>
    </citation>
    <scope>NUCLEOTIDE SEQUENCE [LARGE SCALE GENOMIC DNA]</scope>
    <source>
        <strain evidence="5 6">NCTC11661</strain>
    </source>
</reference>
<dbReference type="Pfam" id="PF00535">
    <property type="entry name" value="Glycos_transf_2"/>
    <property type="match status" value="1"/>
</dbReference>
<protein>
    <submittedName>
        <fullName evidence="5">Chondroitin polymerase</fullName>
    </submittedName>
</protein>
<name>A0A380ZUD5_9FLAO</name>
<dbReference type="GO" id="GO:0016757">
    <property type="term" value="F:glycosyltransferase activity"/>
    <property type="evidence" value="ECO:0007669"/>
    <property type="project" value="UniProtKB-KW"/>
</dbReference>
<sequence>MLSIIIVAYKSISLLKGCLASISEYNDLDNGQLEVIIVDNSPPQEAQEIETFVRTYKSSFSVKYIKNENLGYGQGNNVGIKAAKGSIVAVMNPDIVLQKPIFRMAMDAFNKDNTLAMLGGKQLGGRNISFYTYPESEYYFFSTLWMLLLNKLNIYNPSQYYLSGAFLFFDKKKFFEAGAFDERIFMYYEEPDITKRILKKKYRISFNKDMIYRHLIDDREEVSDFSFQETIKSFKYYCSKYNIDFKQKVYQKIKTYRVLAKISKLMKNNRKVDIYLKNAKRYEQAIQDLDSCV</sequence>
<dbReference type="AlphaFoldDB" id="A0A380ZUD5"/>
<evidence type="ECO:0000256" key="3">
    <source>
        <dbReference type="ARBA" id="ARBA00022679"/>
    </source>
</evidence>
<dbReference type="InterPro" id="IPR001173">
    <property type="entry name" value="Glyco_trans_2-like"/>
</dbReference>
<evidence type="ECO:0000313" key="6">
    <source>
        <dbReference type="Proteomes" id="UP000255515"/>
    </source>
</evidence>
<dbReference type="Proteomes" id="UP000255515">
    <property type="component" value="Unassembled WGS sequence"/>
</dbReference>
<dbReference type="PANTHER" id="PTHR43179">
    <property type="entry name" value="RHAMNOSYLTRANSFERASE WBBL"/>
    <property type="match status" value="1"/>
</dbReference>
<comment type="similarity">
    <text evidence="1">Belongs to the glycosyltransferase 2 family.</text>
</comment>
<dbReference type="SUPFAM" id="SSF53448">
    <property type="entry name" value="Nucleotide-diphospho-sugar transferases"/>
    <property type="match status" value="1"/>
</dbReference>
<dbReference type="PANTHER" id="PTHR43179:SF12">
    <property type="entry name" value="GALACTOFURANOSYLTRANSFERASE GLFT2"/>
    <property type="match status" value="1"/>
</dbReference>
<proteinExistence type="inferred from homology"/>
<evidence type="ECO:0000259" key="4">
    <source>
        <dbReference type="Pfam" id="PF00535"/>
    </source>
</evidence>
<gene>
    <name evidence="5" type="primary">kfoC_5</name>
    <name evidence="5" type="ORF">NCTC11661_02108</name>
</gene>
<dbReference type="RefSeq" id="WP_002687804.1">
    <property type="nucleotide sequence ID" value="NZ_UFTJ01000003.1"/>
</dbReference>
<evidence type="ECO:0000256" key="2">
    <source>
        <dbReference type="ARBA" id="ARBA00022676"/>
    </source>
</evidence>
<evidence type="ECO:0000256" key="1">
    <source>
        <dbReference type="ARBA" id="ARBA00006739"/>
    </source>
</evidence>
<evidence type="ECO:0000313" key="5">
    <source>
        <dbReference type="EMBL" id="SUV52961.1"/>
    </source>
</evidence>
<organism evidence="5 6">
    <name type="scientific">Bergeyella zoohelcum</name>
    <dbReference type="NCBI Taxonomy" id="1015"/>
    <lineage>
        <taxon>Bacteria</taxon>
        <taxon>Pseudomonadati</taxon>
        <taxon>Bacteroidota</taxon>
        <taxon>Flavobacteriia</taxon>
        <taxon>Flavobacteriales</taxon>
        <taxon>Weeksellaceae</taxon>
        <taxon>Bergeyella</taxon>
    </lineage>
</organism>
<feature type="domain" description="Glycosyltransferase 2-like" evidence="4">
    <location>
        <begin position="3"/>
        <end position="142"/>
    </location>
</feature>